<evidence type="ECO:0000313" key="1">
    <source>
        <dbReference type="EMBL" id="RVW78130.1"/>
    </source>
</evidence>
<dbReference type="AlphaFoldDB" id="A0A438H0M5"/>
<organism evidence="1 2">
    <name type="scientific">Vitis vinifera</name>
    <name type="common">Grape</name>
    <dbReference type="NCBI Taxonomy" id="29760"/>
    <lineage>
        <taxon>Eukaryota</taxon>
        <taxon>Viridiplantae</taxon>
        <taxon>Streptophyta</taxon>
        <taxon>Embryophyta</taxon>
        <taxon>Tracheophyta</taxon>
        <taxon>Spermatophyta</taxon>
        <taxon>Magnoliopsida</taxon>
        <taxon>eudicotyledons</taxon>
        <taxon>Gunneridae</taxon>
        <taxon>Pentapetalae</taxon>
        <taxon>rosids</taxon>
        <taxon>Vitales</taxon>
        <taxon>Vitaceae</taxon>
        <taxon>Viteae</taxon>
        <taxon>Vitis</taxon>
    </lineage>
</organism>
<reference evidence="1 2" key="1">
    <citation type="journal article" date="2018" name="PLoS Genet.">
        <title>Population sequencing reveals clonal diversity and ancestral inbreeding in the grapevine cultivar Chardonnay.</title>
        <authorList>
            <person name="Roach M.J."/>
            <person name="Johnson D.L."/>
            <person name="Bohlmann J."/>
            <person name="van Vuuren H.J."/>
            <person name="Jones S.J."/>
            <person name="Pretorius I.S."/>
            <person name="Schmidt S.A."/>
            <person name="Borneman A.R."/>
        </authorList>
    </citation>
    <scope>NUCLEOTIDE SEQUENCE [LARGE SCALE GENOMIC DNA]</scope>
    <source>
        <strain evidence="2">cv. Chardonnay</strain>
        <tissue evidence="1">Leaf</tissue>
    </source>
</reference>
<evidence type="ECO:0000313" key="2">
    <source>
        <dbReference type="Proteomes" id="UP000288805"/>
    </source>
</evidence>
<dbReference type="EMBL" id="QGNW01000301">
    <property type="protein sequence ID" value="RVW78130.1"/>
    <property type="molecule type" value="Genomic_DNA"/>
</dbReference>
<dbReference type="Proteomes" id="UP000288805">
    <property type="component" value="Unassembled WGS sequence"/>
</dbReference>
<name>A0A438H0M5_VITVI</name>
<gene>
    <name evidence="1" type="ORF">CK203_049719</name>
</gene>
<accession>A0A438H0M5</accession>
<comment type="caution">
    <text evidence="1">The sequence shown here is derived from an EMBL/GenBank/DDBJ whole genome shotgun (WGS) entry which is preliminary data.</text>
</comment>
<proteinExistence type="predicted"/>
<protein>
    <submittedName>
        <fullName evidence="1">Uncharacterized protein</fullName>
    </submittedName>
</protein>
<sequence length="184" mass="20524">MTYVLVASEKPREVTEVPKEVESLLARFEGLALQELLAGSILNHGNLLSNLHGELCKNHQSSSSFFSSSNLVQVGQQKLSDDEHQQLANPKFQDCMGTTGPTHHVMDPCIHIRCSSNTFGLPQEYETFIISVSSRINPYTVEEIEALLLAHETHIEESIKIHELSSQFSSLGHVQWSLQLQAKT</sequence>